<comment type="similarity">
    <text evidence="2">Belongs to the cytochrome P450 family.</text>
</comment>
<dbReference type="EMBL" id="KN837303">
    <property type="protein sequence ID" value="KIJ28557.1"/>
    <property type="molecule type" value="Genomic_DNA"/>
</dbReference>
<feature type="chain" id="PRO_5002204179" description="Cytochrome P450" evidence="8">
    <location>
        <begin position="20"/>
        <end position="105"/>
    </location>
</feature>
<reference evidence="9 10" key="1">
    <citation type="submission" date="2014-06" db="EMBL/GenBank/DDBJ databases">
        <title>Evolutionary Origins and Diversification of the Mycorrhizal Mutualists.</title>
        <authorList>
            <consortium name="DOE Joint Genome Institute"/>
            <consortium name="Mycorrhizal Genomics Consortium"/>
            <person name="Kohler A."/>
            <person name="Kuo A."/>
            <person name="Nagy L.G."/>
            <person name="Floudas D."/>
            <person name="Copeland A."/>
            <person name="Barry K.W."/>
            <person name="Cichocki N."/>
            <person name="Veneault-Fourrey C."/>
            <person name="LaButti K."/>
            <person name="Lindquist E.A."/>
            <person name="Lipzen A."/>
            <person name="Lundell T."/>
            <person name="Morin E."/>
            <person name="Murat C."/>
            <person name="Riley R."/>
            <person name="Ohm R."/>
            <person name="Sun H."/>
            <person name="Tunlid A."/>
            <person name="Henrissat B."/>
            <person name="Grigoriev I.V."/>
            <person name="Hibbett D.S."/>
            <person name="Martin F."/>
        </authorList>
    </citation>
    <scope>NUCLEOTIDE SEQUENCE [LARGE SCALE GENOMIC DNA]</scope>
    <source>
        <strain evidence="9 10">SS14</strain>
    </source>
</reference>
<organism evidence="9 10">
    <name type="scientific">Sphaerobolus stellatus (strain SS14)</name>
    <dbReference type="NCBI Taxonomy" id="990650"/>
    <lineage>
        <taxon>Eukaryota</taxon>
        <taxon>Fungi</taxon>
        <taxon>Dikarya</taxon>
        <taxon>Basidiomycota</taxon>
        <taxon>Agaricomycotina</taxon>
        <taxon>Agaricomycetes</taxon>
        <taxon>Phallomycetidae</taxon>
        <taxon>Geastrales</taxon>
        <taxon>Sphaerobolaceae</taxon>
        <taxon>Sphaerobolus</taxon>
    </lineage>
</organism>
<dbReference type="HOGENOM" id="CLU_001570_21_0_1"/>
<evidence type="ECO:0000313" key="10">
    <source>
        <dbReference type="Proteomes" id="UP000054279"/>
    </source>
</evidence>
<dbReference type="GO" id="GO:0004497">
    <property type="term" value="F:monooxygenase activity"/>
    <property type="evidence" value="ECO:0007669"/>
    <property type="project" value="UniProtKB-KW"/>
</dbReference>
<name>A0A0C9UHZ2_SPHS4</name>
<accession>A0A0C9UHZ2</accession>
<gene>
    <name evidence="9" type="ORF">M422DRAFT_189551</name>
</gene>
<dbReference type="SUPFAM" id="SSF48264">
    <property type="entry name" value="Cytochrome P450"/>
    <property type="match status" value="1"/>
</dbReference>
<dbReference type="InterPro" id="IPR036396">
    <property type="entry name" value="Cyt_P450_sf"/>
</dbReference>
<dbReference type="GO" id="GO:0020037">
    <property type="term" value="F:heme binding"/>
    <property type="evidence" value="ECO:0007669"/>
    <property type="project" value="InterPro"/>
</dbReference>
<keyword evidence="6" id="KW-0408">Iron</keyword>
<evidence type="ECO:0000256" key="3">
    <source>
        <dbReference type="ARBA" id="ARBA00022617"/>
    </source>
</evidence>
<evidence type="ECO:0000256" key="5">
    <source>
        <dbReference type="ARBA" id="ARBA00023002"/>
    </source>
</evidence>
<dbReference type="Pfam" id="PF00067">
    <property type="entry name" value="p450"/>
    <property type="match status" value="1"/>
</dbReference>
<keyword evidence="10" id="KW-1185">Reference proteome</keyword>
<sequence>MTLLSLVIVLLGLCVYVSRFKSSKFPYPPGPKPLPIIGNFFDLPKERDYETYYQWSKEFRSDIIHVRTLGKSTIILNSYKAVTNLLERRSSIYSDRPPNVMLHEL</sequence>
<dbReference type="InterPro" id="IPR050364">
    <property type="entry name" value="Cytochrome_P450_fung"/>
</dbReference>
<dbReference type="Proteomes" id="UP000054279">
    <property type="component" value="Unassembled WGS sequence"/>
</dbReference>
<comment type="cofactor">
    <cofactor evidence="1">
        <name>heme</name>
        <dbReference type="ChEBI" id="CHEBI:30413"/>
    </cofactor>
</comment>
<dbReference type="OrthoDB" id="1055148at2759"/>
<evidence type="ECO:0000256" key="1">
    <source>
        <dbReference type="ARBA" id="ARBA00001971"/>
    </source>
</evidence>
<keyword evidence="5" id="KW-0560">Oxidoreductase</keyword>
<evidence type="ECO:0008006" key="11">
    <source>
        <dbReference type="Google" id="ProtNLM"/>
    </source>
</evidence>
<keyword evidence="7" id="KW-0503">Monooxygenase</keyword>
<dbReference type="PANTHER" id="PTHR46300:SF1">
    <property type="entry name" value="P450, PUTATIVE (EUROFUNG)-RELATED"/>
    <property type="match status" value="1"/>
</dbReference>
<evidence type="ECO:0000313" key="9">
    <source>
        <dbReference type="EMBL" id="KIJ28557.1"/>
    </source>
</evidence>
<dbReference type="GO" id="GO:0016705">
    <property type="term" value="F:oxidoreductase activity, acting on paired donors, with incorporation or reduction of molecular oxygen"/>
    <property type="evidence" value="ECO:0007669"/>
    <property type="project" value="InterPro"/>
</dbReference>
<evidence type="ECO:0000256" key="7">
    <source>
        <dbReference type="ARBA" id="ARBA00023033"/>
    </source>
</evidence>
<proteinExistence type="inferred from homology"/>
<dbReference type="InterPro" id="IPR001128">
    <property type="entry name" value="Cyt_P450"/>
</dbReference>
<protein>
    <recommendedName>
        <fullName evidence="11">Cytochrome P450</fullName>
    </recommendedName>
</protein>
<dbReference type="PANTHER" id="PTHR46300">
    <property type="entry name" value="P450, PUTATIVE (EUROFUNG)-RELATED-RELATED"/>
    <property type="match status" value="1"/>
</dbReference>
<evidence type="ECO:0000256" key="2">
    <source>
        <dbReference type="ARBA" id="ARBA00010617"/>
    </source>
</evidence>
<keyword evidence="4" id="KW-0479">Metal-binding</keyword>
<dbReference type="AlphaFoldDB" id="A0A0C9UHZ2"/>
<feature type="signal peptide" evidence="8">
    <location>
        <begin position="1"/>
        <end position="19"/>
    </location>
</feature>
<keyword evidence="3" id="KW-0349">Heme</keyword>
<dbReference type="Gene3D" id="1.10.630.10">
    <property type="entry name" value="Cytochrome P450"/>
    <property type="match status" value="1"/>
</dbReference>
<evidence type="ECO:0000256" key="8">
    <source>
        <dbReference type="SAM" id="SignalP"/>
    </source>
</evidence>
<keyword evidence="8" id="KW-0732">Signal</keyword>
<evidence type="ECO:0000256" key="4">
    <source>
        <dbReference type="ARBA" id="ARBA00022723"/>
    </source>
</evidence>
<dbReference type="GO" id="GO:0005506">
    <property type="term" value="F:iron ion binding"/>
    <property type="evidence" value="ECO:0007669"/>
    <property type="project" value="InterPro"/>
</dbReference>
<evidence type="ECO:0000256" key="6">
    <source>
        <dbReference type="ARBA" id="ARBA00023004"/>
    </source>
</evidence>